<keyword evidence="6 11" id="KW-0274">FAD</keyword>
<dbReference type="OrthoDB" id="683240at2759"/>
<evidence type="ECO:0000256" key="7">
    <source>
        <dbReference type="ARBA" id="ARBA00023002"/>
    </source>
</evidence>
<dbReference type="EMBL" id="KZ084093">
    <property type="protein sequence ID" value="OSD05256.1"/>
    <property type="molecule type" value="Genomic_DNA"/>
</dbReference>
<evidence type="ECO:0000256" key="11">
    <source>
        <dbReference type="HAMAP-Rule" id="MF_03193"/>
    </source>
</evidence>
<evidence type="ECO:0000256" key="2">
    <source>
        <dbReference type="ARBA" id="ARBA00005349"/>
    </source>
</evidence>
<reference evidence="14 15" key="1">
    <citation type="journal article" date="2015" name="Biotechnol. Biofuels">
        <title>Enhanced degradation of softwood versus hardwood by the white-rot fungus Pycnoporus coccineus.</title>
        <authorList>
            <person name="Couturier M."/>
            <person name="Navarro D."/>
            <person name="Chevret D."/>
            <person name="Henrissat B."/>
            <person name="Piumi F."/>
            <person name="Ruiz-Duenas F.J."/>
            <person name="Martinez A.T."/>
            <person name="Grigoriev I.V."/>
            <person name="Riley R."/>
            <person name="Lipzen A."/>
            <person name="Berrin J.G."/>
            <person name="Master E.R."/>
            <person name="Rosso M.N."/>
        </authorList>
    </citation>
    <scope>NUCLEOTIDE SEQUENCE [LARGE SCALE GENOMIC DNA]</scope>
    <source>
        <strain evidence="14 15">BRFM310</strain>
    </source>
</reference>
<proteinExistence type="inferred from homology"/>
<evidence type="ECO:0000256" key="1">
    <source>
        <dbReference type="ARBA" id="ARBA00001974"/>
    </source>
</evidence>
<dbReference type="PRINTS" id="PR00420">
    <property type="entry name" value="RNGMNOXGNASE"/>
</dbReference>
<dbReference type="GO" id="GO:0106364">
    <property type="term" value="F:4-hydroxy-3-all-trans-polyprenylbenzoate oxygenase activity"/>
    <property type="evidence" value="ECO:0007669"/>
    <property type="project" value="UniProtKB-EC"/>
</dbReference>
<feature type="region of interest" description="Disordered" evidence="12">
    <location>
        <begin position="1"/>
        <end position="29"/>
    </location>
</feature>
<dbReference type="InterPro" id="IPR018168">
    <property type="entry name" value="Ubi_Hdrlase_CS"/>
</dbReference>
<keyword evidence="7 11" id="KW-0560">Oxidoreductase</keyword>
<comment type="function">
    <text evidence="11">FAD-dependent monooxygenase required for two non-consecutive steps during ubiquinone biosynthesis. Required for the C5-ring hydroxylation during ubiquinone biosynthesis by catalyzing the hydroxylation of 4-hydroxy-3-(all-trans-polyprenyl)benzoic acid to 3,4-dihydroxy-5-(all-trans-polyprenyl)benzoic acid. Also acts downstream of coq4, for the C1-hydroxylation during ubiquinone biosynthesis by catalyzing the hydroxylation of 2-methoxy-6-(all-trans-polyprenyl)phenol to 2-methoxy-6-(all-trans-polyprenyl)benzene-1,4-diol. The electrons required for the hydroxylation reaction are funneled indirectly to coq6 from NADPH via a ferredoxin/ferredoxin reductase system.</text>
</comment>
<sequence>MLRSATRSRVRTLAKHAKPVRASSNRFASTSTHQESDVVIVGGGPAGLALATALSSNPLLRNSLKVVLVEAGDLSKVANWTQPAGTYSNRVSSITNASQSFLQEIGAWAHVEEGRTCPIDEMQIWDGISDARITFSVQDDQALIGTGTDTPSRMSTMTENLNLQRALLHHLRGASAVEIADKVKVQSIQREEREGGGGWPLVHLSDGRVLRTRLLVGADGFNSPVRAYAGIQSYGWAYDTTAVVATLLHHPRTSFQAPNTIAYQRFLPTGPIAFLPLSPTASSMVWSTKPHLAKALLASDPAVLTGMINAAFRLPEVSLRYLHDVLLEAAAAGTPLTPHQLREEISWRERSHAIDSRSAYSLAADPTGVPPADADLLPPLVTSVQPGSAASFPLRFSHADEYIGDGAGARTVLVGDAAHTIHPLAGQGLNMGLGDVDALARCIQQAVLTGGDIGSRTALLPYARARYFENHKIMAACDKLHKLYGATAAPLVWARSVGVEVLNELDAVKAAMMLAAGSRPPRARPSGPQLGADVAAKGLETLARGVSGVRGLAEGVANVAGAGLQRLLQGLANSQKR</sequence>
<feature type="compositionally biased region" description="Basic residues" evidence="12">
    <location>
        <begin position="1"/>
        <end position="19"/>
    </location>
</feature>
<dbReference type="UniPathway" id="UPA00232"/>
<organism evidence="14 15">
    <name type="scientific">Trametes coccinea (strain BRFM310)</name>
    <name type="common">Pycnoporus coccineus</name>
    <dbReference type="NCBI Taxonomy" id="1353009"/>
    <lineage>
        <taxon>Eukaryota</taxon>
        <taxon>Fungi</taxon>
        <taxon>Dikarya</taxon>
        <taxon>Basidiomycota</taxon>
        <taxon>Agaricomycotina</taxon>
        <taxon>Agaricomycetes</taxon>
        <taxon>Polyporales</taxon>
        <taxon>Polyporaceae</taxon>
        <taxon>Trametes</taxon>
    </lineage>
</organism>
<name>A0A1Y2IVV3_TRAC3</name>
<evidence type="ECO:0000313" key="15">
    <source>
        <dbReference type="Proteomes" id="UP000193067"/>
    </source>
</evidence>
<comment type="pathway">
    <text evidence="11">Cofactor biosynthesis; ubiquinone biosynthesis.</text>
</comment>
<dbReference type="GO" id="GO:0016712">
    <property type="term" value="F:oxidoreductase activity, acting on paired donors, with incorporation or reduction of molecular oxygen, reduced flavin or flavoprotein as one donor, and incorporation of one atom of oxygen"/>
    <property type="evidence" value="ECO:0007669"/>
    <property type="project" value="UniProtKB-UniRule"/>
</dbReference>
<evidence type="ECO:0000256" key="5">
    <source>
        <dbReference type="ARBA" id="ARBA00022792"/>
    </source>
</evidence>
<dbReference type="STRING" id="1353009.A0A1Y2IVV3"/>
<evidence type="ECO:0000256" key="10">
    <source>
        <dbReference type="ARBA" id="ARBA00023136"/>
    </source>
</evidence>
<dbReference type="InterPro" id="IPR002938">
    <property type="entry name" value="FAD-bd"/>
</dbReference>
<dbReference type="PANTHER" id="PTHR43876:SF7">
    <property type="entry name" value="UBIQUINONE BIOSYNTHESIS MONOOXYGENASE COQ6, MITOCHONDRIAL"/>
    <property type="match status" value="1"/>
</dbReference>
<dbReference type="PROSITE" id="PS01304">
    <property type="entry name" value="UBIH"/>
    <property type="match status" value="1"/>
</dbReference>
<evidence type="ECO:0000256" key="9">
    <source>
        <dbReference type="ARBA" id="ARBA00023128"/>
    </source>
</evidence>
<dbReference type="Pfam" id="PF01494">
    <property type="entry name" value="FAD_binding_3"/>
    <property type="match status" value="2"/>
</dbReference>
<keyword evidence="9 11" id="KW-0496">Mitochondrion</keyword>
<dbReference type="InterPro" id="IPR036188">
    <property type="entry name" value="FAD/NAD-bd_sf"/>
</dbReference>
<dbReference type="AlphaFoldDB" id="A0A1Y2IVV3"/>
<keyword evidence="10 11" id="KW-0472">Membrane</keyword>
<dbReference type="EC" id="1.14.15.45" evidence="11"/>
<feature type="domain" description="FAD-binding" evidence="13">
    <location>
        <begin position="36"/>
        <end position="288"/>
    </location>
</feature>
<dbReference type="GO" id="GO:0071949">
    <property type="term" value="F:FAD binding"/>
    <property type="evidence" value="ECO:0007669"/>
    <property type="project" value="InterPro"/>
</dbReference>
<dbReference type="HAMAP" id="MF_03193">
    <property type="entry name" value="COQ6_monooxygenase"/>
    <property type="match status" value="1"/>
</dbReference>
<evidence type="ECO:0000256" key="8">
    <source>
        <dbReference type="ARBA" id="ARBA00023033"/>
    </source>
</evidence>
<dbReference type="GO" id="GO:0031314">
    <property type="term" value="C:extrinsic component of mitochondrial inner membrane"/>
    <property type="evidence" value="ECO:0007669"/>
    <property type="project" value="UniProtKB-UniRule"/>
</dbReference>
<evidence type="ECO:0000313" key="14">
    <source>
        <dbReference type="EMBL" id="OSD05256.1"/>
    </source>
</evidence>
<feature type="domain" description="FAD-binding" evidence="13">
    <location>
        <begin position="409"/>
        <end position="450"/>
    </location>
</feature>
<comment type="subcellular location">
    <subcellularLocation>
        <location evidence="11">Mitochondrion inner membrane</location>
        <topology evidence="11">Peripheral membrane protein</topology>
        <orientation evidence="11">Matrix side</orientation>
    </subcellularLocation>
</comment>
<comment type="similarity">
    <text evidence="2 11">Belongs to the UbiH/COQ6 family.</text>
</comment>
<dbReference type="InterPro" id="IPR051205">
    <property type="entry name" value="UbiH/COQ6_monooxygenase"/>
</dbReference>
<dbReference type="GO" id="GO:0120538">
    <property type="term" value="F:2-methoxy-6-polyprenolphenol 4-hydroxylase activity"/>
    <property type="evidence" value="ECO:0007669"/>
    <property type="project" value="UniProtKB-EC"/>
</dbReference>
<dbReference type="Proteomes" id="UP000193067">
    <property type="component" value="Unassembled WGS sequence"/>
</dbReference>
<keyword evidence="5 11" id="KW-0999">Mitochondrion inner membrane</keyword>
<protein>
    <recommendedName>
        <fullName evidence="11">Ubiquinone biosynthesis monooxygenase COQ6, mitochondrial</fullName>
        <ecNumber evidence="11">1.14.15.45</ecNumber>
    </recommendedName>
    <alternativeName>
        <fullName evidence="11">2-methoxy-6-polyprenolphenol 4-hydroxylase</fullName>
        <ecNumber evidence="11">1.14.15.46</ecNumber>
    </alternativeName>
</protein>
<evidence type="ECO:0000256" key="6">
    <source>
        <dbReference type="ARBA" id="ARBA00022827"/>
    </source>
</evidence>
<keyword evidence="4 11" id="KW-0831">Ubiquinone biosynthesis</keyword>
<dbReference type="InterPro" id="IPR010971">
    <property type="entry name" value="UbiH/COQ6"/>
</dbReference>
<evidence type="ECO:0000256" key="3">
    <source>
        <dbReference type="ARBA" id="ARBA00022630"/>
    </source>
</evidence>
<comment type="subunit">
    <text evidence="11">Component of a multi-subunit COQ enzyme complex, composed of at least COQ3, COQ4, COQ5, COQ6, COQ7 and COQ9.</text>
</comment>
<comment type="catalytic activity">
    <reaction evidence="11">
        <text>a 4-hydroxy-3-(all-trans-polyprenyl)benzoate + 2 reduced [2Fe-2S]-[ferredoxin] + O2 + 2 H(+) = a 3,4-dihydroxy-5-(all-trans-polyprenyl)benzoate + 2 oxidized [2Fe-2S]-[ferredoxin] + H2O</text>
        <dbReference type="Rhea" id="RHEA:81195"/>
        <dbReference type="Rhea" id="RHEA-COMP:9514"/>
        <dbReference type="Rhea" id="RHEA-COMP:10000"/>
        <dbReference type="Rhea" id="RHEA-COMP:10001"/>
        <dbReference type="Rhea" id="RHEA-COMP:10930"/>
        <dbReference type="ChEBI" id="CHEBI:15377"/>
        <dbReference type="ChEBI" id="CHEBI:15378"/>
        <dbReference type="ChEBI" id="CHEBI:15379"/>
        <dbReference type="ChEBI" id="CHEBI:33737"/>
        <dbReference type="ChEBI" id="CHEBI:33738"/>
        <dbReference type="ChEBI" id="CHEBI:64694"/>
        <dbReference type="ChEBI" id="CHEBI:78396"/>
        <dbReference type="EC" id="1.14.15.45"/>
    </reaction>
</comment>
<dbReference type="NCBIfam" id="TIGR01988">
    <property type="entry name" value="Ubi-OHases"/>
    <property type="match status" value="1"/>
</dbReference>
<evidence type="ECO:0000259" key="13">
    <source>
        <dbReference type="Pfam" id="PF01494"/>
    </source>
</evidence>
<evidence type="ECO:0000256" key="12">
    <source>
        <dbReference type="SAM" id="MobiDB-lite"/>
    </source>
</evidence>
<dbReference type="InterPro" id="IPR000689">
    <property type="entry name" value="UbQ_mOase_COQ6"/>
</dbReference>
<keyword evidence="15" id="KW-1185">Reference proteome</keyword>
<comment type="cofactor">
    <cofactor evidence="1 11">
        <name>FAD</name>
        <dbReference type="ChEBI" id="CHEBI:57692"/>
    </cofactor>
</comment>
<dbReference type="PANTHER" id="PTHR43876">
    <property type="entry name" value="UBIQUINONE BIOSYNTHESIS MONOOXYGENASE COQ6, MITOCHONDRIAL"/>
    <property type="match status" value="1"/>
</dbReference>
<comment type="catalytic activity">
    <reaction evidence="11">
        <text>a 2-methoxy-6-(all-trans-polyprenyl)phenol + 2 reduced [2Fe-2S]-[ferredoxin] + O2 + 2 H(+) = a 2-methoxy-6-(all-trans-polyprenyl)benzene-1,4-diol + 2 oxidized [2Fe-2S]-[ferredoxin] + H2O</text>
        <dbReference type="Rhea" id="RHEA:81183"/>
        <dbReference type="Rhea" id="RHEA-COMP:9551"/>
        <dbReference type="Rhea" id="RHEA-COMP:10000"/>
        <dbReference type="Rhea" id="RHEA-COMP:10001"/>
        <dbReference type="Rhea" id="RHEA-COMP:10858"/>
        <dbReference type="ChEBI" id="CHEBI:15377"/>
        <dbReference type="ChEBI" id="CHEBI:15378"/>
        <dbReference type="ChEBI" id="CHEBI:15379"/>
        <dbReference type="ChEBI" id="CHEBI:33737"/>
        <dbReference type="ChEBI" id="CHEBI:33738"/>
        <dbReference type="ChEBI" id="CHEBI:62731"/>
        <dbReference type="ChEBI" id="CHEBI:84166"/>
        <dbReference type="EC" id="1.14.15.46"/>
    </reaction>
</comment>
<keyword evidence="3 11" id="KW-0285">Flavoprotein</keyword>
<dbReference type="EC" id="1.14.15.46" evidence="11"/>
<evidence type="ECO:0000256" key="4">
    <source>
        <dbReference type="ARBA" id="ARBA00022688"/>
    </source>
</evidence>
<gene>
    <name evidence="11" type="primary">COQ6</name>
    <name evidence="14" type="ORF">PYCCODRAFT_1450445</name>
</gene>
<dbReference type="SUPFAM" id="SSF51905">
    <property type="entry name" value="FAD/NAD(P)-binding domain"/>
    <property type="match status" value="1"/>
</dbReference>
<dbReference type="Gene3D" id="3.50.50.60">
    <property type="entry name" value="FAD/NAD(P)-binding domain"/>
    <property type="match status" value="2"/>
</dbReference>
<keyword evidence="8 11" id="KW-0503">Monooxygenase</keyword>
<dbReference type="FunFam" id="3.50.50.60:FF:000021">
    <property type="entry name" value="Ubiquinone biosynthesis monooxygenase COQ6"/>
    <property type="match status" value="1"/>
</dbReference>
<keyword evidence="14" id="KW-0830">Ubiquinone</keyword>
<accession>A0A1Y2IVV3</accession>